<accession>A0A0W8FBY4</accession>
<dbReference type="EMBL" id="LNQE01001386">
    <property type="protein sequence ID" value="KUG18362.1"/>
    <property type="molecule type" value="Genomic_DNA"/>
</dbReference>
<gene>
    <name evidence="1" type="ORF">ASZ90_011912</name>
</gene>
<protein>
    <submittedName>
        <fullName evidence="1">Uncharacterized protein</fullName>
    </submittedName>
</protein>
<organism evidence="1">
    <name type="scientific">hydrocarbon metagenome</name>
    <dbReference type="NCBI Taxonomy" id="938273"/>
    <lineage>
        <taxon>unclassified sequences</taxon>
        <taxon>metagenomes</taxon>
        <taxon>ecological metagenomes</taxon>
    </lineage>
</organism>
<sequence length="39" mass="4375">MINGYISRQRHYLVNTIGTTGPYDSDFSQLAATTMLIQP</sequence>
<dbReference type="AlphaFoldDB" id="A0A0W8FBY4"/>
<reference evidence="1" key="1">
    <citation type="journal article" date="2015" name="Proc. Natl. Acad. Sci. U.S.A.">
        <title>Networks of energetic and metabolic interactions define dynamics in microbial communities.</title>
        <authorList>
            <person name="Embree M."/>
            <person name="Liu J.K."/>
            <person name="Al-Bassam M.M."/>
            <person name="Zengler K."/>
        </authorList>
    </citation>
    <scope>NUCLEOTIDE SEQUENCE</scope>
</reference>
<name>A0A0W8FBY4_9ZZZZ</name>
<comment type="caution">
    <text evidence="1">The sequence shown here is derived from an EMBL/GenBank/DDBJ whole genome shotgun (WGS) entry which is preliminary data.</text>
</comment>
<proteinExistence type="predicted"/>
<evidence type="ECO:0000313" key="1">
    <source>
        <dbReference type="EMBL" id="KUG18362.1"/>
    </source>
</evidence>